<keyword evidence="4" id="KW-1185">Reference proteome</keyword>
<evidence type="ECO:0000313" key="3">
    <source>
        <dbReference type="EMBL" id="WBP84419.1"/>
    </source>
</evidence>
<sequence>MSKGGRDVVRLGFMQQRGELIGVSSMVALVVAIVLTETETAETGAVFLVMAAIVAVAAFAAPHAYWLRADEDGLTLVRLLVPRRYAWADVRGLAMELGRDEENDGHHLTLRLRLAEPPGRFWGPRLGRIDVTEQDTPEGVPPRALAELFAVFGEHELTVDLPEFADEVLRVRGLPRLPPRPVWTPPVEGAPGPERAYAGAPEIEDERGDLEVLGKAVKRRIRLSREYLLRRAALSDRVFLRDGDGLALAIALRAAGQLVAHDQIEVEGDRRHYVRQQYRSWRTLNP</sequence>
<protein>
    <submittedName>
        <fullName evidence="3">PH domain-containing protein</fullName>
    </submittedName>
</protein>
<evidence type="ECO:0000313" key="4">
    <source>
        <dbReference type="Proteomes" id="UP001212821"/>
    </source>
</evidence>
<evidence type="ECO:0000259" key="2">
    <source>
        <dbReference type="Pfam" id="PF10756"/>
    </source>
</evidence>
<feature type="transmembrane region" description="Helical" evidence="1">
    <location>
        <begin position="20"/>
        <end position="38"/>
    </location>
</feature>
<accession>A0ABY7PVF6</accession>
<dbReference type="RefSeq" id="WP_270139621.1">
    <property type="nucleotide sequence ID" value="NZ_CP115450.1"/>
</dbReference>
<organism evidence="3 4">
    <name type="scientific">Kitasatospora cathayae</name>
    <dbReference type="NCBI Taxonomy" id="3004092"/>
    <lineage>
        <taxon>Bacteria</taxon>
        <taxon>Bacillati</taxon>
        <taxon>Actinomycetota</taxon>
        <taxon>Actinomycetes</taxon>
        <taxon>Kitasatosporales</taxon>
        <taxon>Streptomycetaceae</taxon>
        <taxon>Kitasatospora</taxon>
    </lineage>
</organism>
<dbReference type="EMBL" id="CP115450">
    <property type="protein sequence ID" value="WBP84419.1"/>
    <property type="molecule type" value="Genomic_DNA"/>
</dbReference>
<dbReference type="Pfam" id="PF10756">
    <property type="entry name" value="bPH_6"/>
    <property type="match status" value="1"/>
</dbReference>
<reference evidence="4" key="1">
    <citation type="submission" date="2022-12" db="EMBL/GenBank/DDBJ databases">
        <authorList>
            <person name="Mo P."/>
        </authorList>
    </citation>
    <scope>NUCLEOTIDE SEQUENCE [LARGE SCALE GENOMIC DNA]</scope>
    <source>
        <strain evidence="4">HUAS 3-15</strain>
    </source>
</reference>
<keyword evidence="1" id="KW-0812">Transmembrane</keyword>
<feature type="transmembrane region" description="Helical" evidence="1">
    <location>
        <begin position="44"/>
        <end position="66"/>
    </location>
</feature>
<keyword evidence="1" id="KW-1133">Transmembrane helix</keyword>
<evidence type="ECO:0000256" key="1">
    <source>
        <dbReference type="SAM" id="Phobius"/>
    </source>
</evidence>
<keyword evidence="1" id="KW-0472">Membrane</keyword>
<dbReference type="InterPro" id="IPR019692">
    <property type="entry name" value="CFP-6_PH"/>
</dbReference>
<name>A0ABY7PVF6_9ACTN</name>
<gene>
    <name evidence="3" type="ORF">O1G21_00160</name>
</gene>
<dbReference type="Proteomes" id="UP001212821">
    <property type="component" value="Chromosome"/>
</dbReference>
<feature type="domain" description="Low molecular weight protein antigen 6 PH" evidence="2">
    <location>
        <begin position="67"/>
        <end position="99"/>
    </location>
</feature>
<proteinExistence type="predicted"/>